<evidence type="ECO:0000256" key="1">
    <source>
        <dbReference type="SAM" id="MobiDB-lite"/>
    </source>
</evidence>
<protein>
    <submittedName>
        <fullName evidence="2">Uncharacterized protein</fullName>
    </submittedName>
</protein>
<proteinExistence type="predicted"/>
<comment type="caution">
    <text evidence="2">The sequence shown here is derived from an EMBL/GenBank/DDBJ whole genome shotgun (WGS) entry which is preliminary data.</text>
</comment>
<evidence type="ECO:0000313" key="3">
    <source>
        <dbReference type="Proteomes" id="UP001590950"/>
    </source>
</evidence>
<reference evidence="2 3" key="1">
    <citation type="submission" date="2024-09" db="EMBL/GenBank/DDBJ databases">
        <title>Rethinking Asexuality: The Enigmatic Case of Functional Sexual Genes in Lepraria (Stereocaulaceae).</title>
        <authorList>
            <person name="Doellman M."/>
            <person name="Sun Y."/>
            <person name="Barcenas-Pena A."/>
            <person name="Lumbsch H.T."/>
            <person name="Grewe F."/>
        </authorList>
    </citation>
    <scope>NUCLEOTIDE SEQUENCE [LARGE SCALE GENOMIC DNA]</scope>
    <source>
        <strain evidence="2 3">Mercado 3170</strain>
    </source>
</reference>
<dbReference type="EMBL" id="JBEFKJ010000015">
    <property type="protein sequence ID" value="KAL2042017.1"/>
    <property type="molecule type" value="Genomic_DNA"/>
</dbReference>
<organism evidence="2 3">
    <name type="scientific">Stereocaulon virgatum</name>
    <dbReference type="NCBI Taxonomy" id="373712"/>
    <lineage>
        <taxon>Eukaryota</taxon>
        <taxon>Fungi</taxon>
        <taxon>Dikarya</taxon>
        <taxon>Ascomycota</taxon>
        <taxon>Pezizomycotina</taxon>
        <taxon>Lecanoromycetes</taxon>
        <taxon>OSLEUM clade</taxon>
        <taxon>Lecanoromycetidae</taxon>
        <taxon>Lecanorales</taxon>
        <taxon>Lecanorineae</taxon>
        <taxon>Stereocaulaceae</taxon>
        <taxon>Stereocaulon</taxon>
    </lineage>
</organism>
<keyword evidence="3" id="KW-1185">Reference proteome</keyword>
<name>A0ABR4ABZ4_9LECA</name>
<evidence type="ECO:0000313" key="2">
    <source>
        <dbReference type="EMBL" id="KAL2042017.1"/>
    </source>
</evidence>
<gene>
    <name evidence="2" type="ORF">N7G274_005205</name>
</gene>
<feature type="compositionally biased region" description="Polar residues" evidence="1">
    <location>
        <begin position="46"/>
        <end position="66"/>
    </location>
</feature>
<sequence length="150" mass="16422">MYSRIASRGASNRISKGTKTEPAFLDATGSTMRDTKTDIGSAGEIKSTQNDQISPSKTHPSTPATASGVTIYTLTNILDLARSTAETDFTTPELRELILDMKAWLARVNSELDWRQQRGMLGKGEAKTHADLEERQRGRLLILAEIGSII</sequence>
<accession>A0ABR4ABZ4</accession>
<dbReference type="Proteomes" id="UP001590950">
    <property type="component" value="Unassembled WGS sequence"/>
</dbReference>
<feature type="region of interest" description="Disordered" evidence="1">
    <location>
        <begin position="1"/>
        <end position="66"/>
    </location>
</feature>